<keyword evidence="1" id="KW-1133">Transmembrane helix</keyword>
<name>A0A4Q1CFT0_9BACT</name>
<dbReference type="AlphaFoldDB" id="A0A4Q1CFT0"/>
<dbReference type="Gene3D" id="1.10.472.150">
    <property type="entry name" value="Glucose-regulated metallo-peptidase M90, N-terminal domain"/>
    <property type="match status" value="1"/>
</dbReference>
<dbReference type="GO" id="GO:0008237">
    <property type="term" value="F:metallopeptidase activity"/>
    <property type="evidence" value="ECO:0007669"/>
    <property type="project" value="InterPro"/>
</dbReference>
<keyword evidence="1" id="KW-0812">Transmembrane</keyword>
<protein>
    <submittedName>
        <fullName evidence="2">Peptidase</fullName>
    </submittedName>
</protein>
<gene>
    <name evidence="2" type="ORF">ESA94_15960</name>
</gene>
<dbReference type="SUPFAM" id="SSF55486">
    <property type="entry name" value="Metalloproteases ('zincins'), catalytic domain"/>
    <property type="match status" value="1"/>
</dbReference>
<organism evidence="2 3">
    <name type="scientific">Lacibacter luteus</name>
    <dbReference type="NCBI Taxonomy" id="2508719"/>
    <lineage>
        <taxon>Bacteria</taxon>
        <taxon>Pseudomonadati</taxon>
        <taxon>Bacteroidota</taxon>
        <taxon>Chitinophagia</taxon>
        <taxon>Chitinophagales</taxon>
        <taxon>Chitinophagaceae</taxon>
        <taxon>Lacibacter</taxon>
    </lineage>
</organism>
<dbReference type="CDD" id="cd20169">
    <property type="entry name" value="Peptidase_M90_mtfA"/>
    <property type="match status" value="1"/>
</dbReference>
<dbReference type="EMBL" id="SDHW01000005">
    <property type="protein sequence ID" value="RXK58882.1"/>
    <property type="molecule type" value="Genomic_DNA"/>
</dbReference>
<keyword evidence="3" id="KW-1185">Reference proteome</keyword>
<dbReference type="GO" id="GO:0005829">
    <property type="term" value="C:cytosol"/>
    <property type="evidence" value="ECO:0007669"/>
    <property type="project" value="TreeGrafter"/>
</dbReference>
<dbReference type="PANTHER" id="PTHR30164:SF2">
    <property type="entry name" value="PROTEIN MTFA"/>
    <property type="match status" value="1"/>
</dbReference>
<dbReference type="InterPro" id="IPR042252">
    <property type="entry name" value="MtfA_N"/>
</dbReference>
<proteinExistence type="predicted"/>
<dbReference type="Pfam" id="PF06167">
    <property type="entry name" value="Peptidase_M90"/>
    <property type="match status" value="1"/>
</dbReference>
<comment type="caution">
    <text evidence="2">The sequence shown here is derived from an EMBL/GenBank/DDBJ whole genome shotgun (WGS) entry which is preliminary data.</text>
</comment>
<sequence>MATLFLYSDRALLLTVMLNSKKDYLHQIMVLVFQIIMALLLILFIILITFRIGRPKLQSQLPVNYKELLTDYVKFYQRLDEAGKEAFEKRVEQFLATVKITGINAEVEDLDRILLAAGAVIPVFAISDWQYMNLHEVLVYPGAFNSDFEQHGADRNIAGMVGTGPLQNVMVITKWQLRQGFINTGDNRNTAIHEFVHLVDKMDGTTDGVPEIILERKYAERWKMLMEETIVQMKTNGSDIDLYAATNTAEFFAVVSEYFFEQPELLKLHHPHLFEMLEQIFHTGKLQMAEQ</sequence>
<dbReference type="Gene3D" id="3.40.390.10">
    <property type="entry name" value="Collagenase (Catalytic Domain)"/>
    <property type="match status" value="1"/>
</dbReference>
<evidence type="ECO:0000313" key="3">
    <source>
        <dbReference type="Proteomes" id="UP000290204"/>
    </source>
</evidence>
<feature type="transmembrane region" description="Helical" evidence="1">
    <location>
        <begin position="24"/>
        <end position="50"/>
    </location>
</feature>
<dbReference type="OrthoDB" id="9786424at2"/>
<dbReference type="PANTHER" id="PTHR30164">
    <property type="entry name" value="MTFA PEPTIDASE"/>
    <property type="match status" value="1"/>
</dbReference>
<dbReference type="Proteomes" id="UP000290204">
    <property type="component" value="Unassembled WGS sequence"/>
</dbReference>
<dbReference type="RefSeq" id="WP_129131938.1">
    <property type="nucleotide sequence ID" value="NZ_SDHW01000005.1"/>
</dbReference>
<evidence type="ECO:0000313" key="2">
    <source>
        <dbReference type="EMBL" id="RXK58882.1"/>
    </source>
</evidence>
<reference evidence="2 3" key="1">
    <citation type="submission" date="2019-01" db="EMBL/GenBank/DDBJ databases">
        <title>Lacibacter sp. strain TTM-7.</title>
        <authorList>
            <person name="Chen W.-M."/>
        </authorList>
    </citation>
    <scope>NUCLEOTIDE SEQUENCE [LARGE SCALE GENOMIC DNA]</scope>
    <source>
        <strain evidence="2 3">TTM-7</strain>
    </source>
</reference>
<keyword evidence="1" id="KW-0472">Membrane</keyword>
<dbReference type="InterPro" id="IPR010384">
    <property type="entry name" value="MtfA_fam"/>
</dbReference>
<accession>A0A4Q1CFT0</accession>
<evidence type="ECO:0000256" key="1">
    <source>
        <dbReference type="SAM" id="Phobius"/>
    </source>
</evidence>
<dbReference type="GO" id="GO:0004177">
    <property type="term" value="F:aminopeptidase activity"/>
    <property type="evidence" value="ECO:0007669"/>
    <property type="project" value="TreeGrafter"/>
</dbReference>
<dbReference type="InterPro" id="IPR024079">
    <property type="entry name" value="MetalloPept_cat_dom_sf"/>
</dbReference>